<dbReference type="AlphaFoldDB" id="A0A7T6VKU9"/>
<organism evidence="1 2">
    <name type="scientific">Burkholderia anthina</name>
    <dbReference type="NCBI Taxonomy" id="179879"/>
    <lineage>
        <taxon>Bacteria</taxon>
        <taxon>Pseudomonadati</taxon>
        <taxon>Pseudomonadota</taxon>
        <taxon>Betaproteobacteria</taxon>
        <taxon>Burkholderiales</taxon>
        <taxon>Burkholderiaceae</taxon>
        <taxon>Burkholderia</taxon>
        <taxon>Burkholderia cepacia complex</taxon>
    </lineage>
</organism>
<dbReference type="RefSeq" id="WP_175761877.1">
    <property type="nucleotide sequence ID" value="NZ_CADETU010000014.1"/>
</dbReference>
<dbReference type="KEGG" id="bann:JFN94_18090"/>
<evidence type="ECO:0000313" key="1">
    <source>
        <dbReference type="EMBL" id="QQK05809.1"/>
    </source>
</evidence>
<sequence length="192" mass="21178">MDLADFNRIWAPVYGHPAWLVRKGHGSFLTLEFGTPELQTREPDVSSLASSERVRALAARRLVTVTGSWHLWIYCCHWSITLNGEELAWSESPDDAITLATRGIDGQKLLSVERGANPQSWVFGFDLGGELKTRPYGDDPSVEQWFLYERDSGNVLAARADGLISYGPGTLRLEDATWHSLSTTGGTGSGPR</sequence>
<proteinExistence type="predicted"/>
<accession>A0A7T6VKU9</accession>
<dbReference type="Proteomes" id="UP000596205">
    <property type="component" value="Chromosome 2"/>
</dbReference>
<gene>
    <name evidence="1" type="ORF">JFN94_18090</name>
</gene>
<reference evidence="1 2" key="1">
    <citation type="submission" date="2020-12" db="EMBL/GenBank/DDBJ databases">
        <title>Complete genome sequence of Burkholderia anthina BJQ0011.</title>
        <authorList>
            <person name="Xu Y."/>
        </authorList>
    </citation>
    <scope>NUCLEOTIDE SEQUENCE [LARGE SCALE GENOMIC DNA]</scope>
    <source>
        <strain evidence="1 2">BJQ0011</strain>
    </source>
</reference>
<protein>
    <submittedName>
        <fullName evidence="1">Uncharacterized protein</fullName>
    </submittedName>
</protein>
<evidence type="ECO:0000313" key="2">
    <source>
        <dbReference type="Proteomes" id="UP000596205"/>
    </source>
</evidence>
<dbReference type="EMBL" id="CP066770">
    <property type="protein sequence ID" value="QQK05809.1"/>
    <property type="molecule type" value="Genomic_DNA"/>
</dbReference>
<name>A0A7T6VKU9_9BURK</name>